<dbReference type="PROSITE" id="PS50084">
    <property type="entry name" value="KH_TYPE_1"/>
    <property type="match status" value="1"/>
</dbReference>
<dbReference type="Proteomes" id="UP000596742">
    <property type="component" value="Unassembled WGS sequence"/>
</dbReference>
<dbReference type="Gene3D" id="3.30.1370.10">
    <property type="entry name" value="K Homology domain, type 1"/>
    <property type="match status" value="1"/>
</dbReference>
<evidence type="ECO:0000259" key="4">
    <source>
        <dbReference type="SMART" id="SM00322"/>
    </source>
</evidence>
<name>A0A8B6BSC1_MYTGA</name>
<feature type="compositionally biased region" description="Gly residues" evidence="3">
    <location>
        <begin position="238"/>
        <end position="250"/>
    </location>
</feature>
<dbReference type="PANTHER" id="PTHR11208:SF42">
    <property type="entry name" value="QUAKING RELATED 54B, ISOFORM E"/>
    <property type="match status" value="1"/>
</dbReference>
<keyword evidence="1 2" id="KW-0694">RNA-binding</keyword>
<dbReference type="InterPro" id="IPR045071">
    <property type="entry name" value="BBP-like"/>
</dbReference>
<evidence type="ECO:0000256" key="2">
    <source>
        <dbReference type="PROSITE-ProRule" id="PRU00117"/>
    </source>
</evidence>
<dbReference type="InterPro" id="IPR004087">
    <property type="entry name" value="KH_dom"/>
</dbReference>
<evidence type="ECO:0000256" key="3">
    <source>
        <dbReference type="SAM" id="MobiDB-lite"/>
    </source>
</evidence>
<dbReference type="SMART" id="SM00322">
    <property type="entry name" value="KH"/>
    <property type="match status" value="1"/>
</dbReference>
<feature type="compositionally biased region" description="Gly residues" evidence="3">
    <location>
        <begin position="283"/>
        <end position="300"/>
    </location>
</feature>
<gene>
    <name evidence="5" type="ORF">MGAL_10B024109</name>
</gene>
<evidence type="ECO:0000256" key="1">
    <source>
        <dbReference type="ARBA" id="ARBA00022884"/>
    </source>
</evidence>
<protein>
    <submittedName>
        <fullName evidence="5">KH domain-containing, RNA-binding, signal transduction-associated protein 2</fullName>
    </submittedName>
</protein>
<feature type="region of interest" description="Disordered" evidence="3">
    <location>
        <begin position="230"/>
        <end position="311"/>
    </location>
</feature>
<dbReference type="GO" id="GO:0003729">
    <property type="term" value="F:mRNA binding"/>
    <property type="evidence" value="ECO:0007669"/>
    <property type="project" value="TreeGrafter"/>
</dbReference>
<dbReference type="CDD" id="cd22384">
    <property type="entry name" value="KH-I_KHDRBS"/>
    <property type="match status" value="1"/>
</dbReference>
<dbReference type="AlphaFoldDB" id="A0A8B6BSC1"/>
<feature type="compositionally biased region" description="Low complexity" evidence="3">
    <location>
        <begin position="251"/>
        <end position="282"/>
    </location>
</feature>
<feature type="compositionally biased region" description="Low complexity" evidence="3">
    <location>
        <begin position="380"/>
        <end position="391"/>
    </location>
</feature>
<dbReference type="InterPro" id="IPR036612">
    <property type="entry name" value="KH_dom_type_1_sf"/>
</dbReference>
<dbReference type="Pfam" id="PF22675">
    <property type="entry name" value="KH-I_KHDC4-BBP"/>
    <property type="match status" value="1"/>
</dbReference>
<evidence type="ECO:0000313" key="5">
    <source>
        <dbReference type="EMBL" id="VDH94248.1"/>
    </source>
</evidence>
<sequence>MLVTFTYGYETSSTLKVVRRQARVPFSHINLKTGYRNKTMAQQQQQQQQQETSLGEASSSLVEAMKSEISQLDANCQPHGIRLLNDEVKRIEQGGPKKQVPLVEAHHNRPQAVALKVKIPVSDFPKFNFVGKLLGPKGMSLKRLQEETGTKMSILGKGSMRDKGKEDEMRKEGGKYAHLNEDLHLLIEVYSEISDCYARLSHALSEVQKYLTPEYNDEITQQQMQEMNYMSNGSQPTRGGGRGGPGGAPPGRGAPRGAPAPRARGASRGAPAPRARGAPRGAPVGGRGAPRGVSGRGAPVGRGRAAPPPVAPVAQSLETAGYDDYGVGGYEGYADPYARDPYAESGYGAGDTQYFDYGHGASATASYDETYGKPADNSWATGATAGKAPPTGRGGRGQFRPHPYGAGRGGY</sequence>
<feature type="region of interest" description="Disordered" evidence="3">
    <location>
        <begin position="374"/>
        <end position="411"/>
    </location>
</feature>
<dbReference type="InterPro" id="IPR055256">
    <property type="entry name" value="KH_1_KHDC4/BBP-like"/>
</dbReference>
<accession>A0A8B6BSC1</accession>
<feature type="region of interest" description="Disordered" evidence="3">
    <location>
        <begin position="35"/>
        <end position="60"/>
    </location>
</feature>
<feature type="domain" description="K Homology" evidence="4">
    <location>
        <begin position="111"/>
        <end position="208"/>
    </location>
</feature>
<dbReference type="GO" id="GO:0000381">
    <property type="term" value="P:regulation of alternative mRNA splicing, via spliceosome"/>
    <property type="evidence" value="ECO:0007669"/>
    <property type="project" value="TreeGrafter"/>
</dbReference>
<proteinExistence type="predicted"/>
<reference evidence="5" key="1">
    <citation type="submission" date="2018-11" db="EMBL/GenBank/DDBJ databases">
        <authorList>
            <person name="Alioto T."/>
            <person name="Alioto T."/>
        </authorList>
    </citation>
    <scope>NUCLEOTIDE SEQUENCE</scope>
</reference>
<dbReference type="OrthoDB" id="6777263at2759"/>
<dbReference type="GO" id="GO:0005634">
    <property type="term" value="C:nucleus"/>
    <property type="evidence" value="ECO:0007669"/>
    <property type="project" value="TreeGrafter"/>
</dbReference>
<dbReference type="PANTHER" id="PTHR11208">
    <property type="entry name" value="RNA-BINDING PROTEIN RELATED"/>
    <property type="match status" value="1"/>
</dbReference>
<feature type="compositionally biased region" description="Polar residues" evidence="3">
    <location>
        <begin position="51"/>
        <end position="60"/>
    </location>
</feature>
<comment type="caution">
    <text evidence="5">The sequence shown here is derived from an EMBL/GenBank/DDBJ whole genome shotgun (WGS) entry which is preliminary data.</text>
</comment>
<organism evidence="5 6">
    <name type="scientific">Mytilus galloprovincialis</name>
    <name type="common">Mediterranean mussel</name>
    <dbReference type="NCBI Taxonomy" id="29158"/>
    <lineage>
        <taxon>Eukaryota</taxon>
        <taxon>Metazoa</taxon>
        <taxon>Spiralia</taxon>
        <taxon>Lophotrochozoa</taxon>
        <taxon>Mollusca</taxon>
        <taxon>Bivalvia</taxon>
        <taxon>Autobranchia</taxon>
        <taxon>Pteriomorphia</taxon>
        <taxon>Mytilida</taxon>
        <taxon>Mytiloidea</taxon>
        <taxon>Mytilidae</taxon>
        <taxon>Mytilinae</taxon>
        <taxon>Mytilus</taxon>
    </lineage>
</organism>
<evidence type="ECO:0000313" key="6">
    <source>
        <dbReference type="Proteomes" id="UP000596742"/>
    </source>
</evidence>
<keyword evidence="6" id="KW-1185">Reference proteome</keyword>
<dbReference type="EMBL" id="UYJE01000560">
    <property type="protein sequence ID" value="VDH94248.1"/>
    <property type="molecule type" value="Genomic_DNA"/>
</dbReference>
<dbReference type="SUPFAM" id="SSF54791">
    <property type="entry name" value="Eukaryotic type KH-domain (KH-domain type I)"/>
    <property type="match status" value="1"/>
</dbReference>